<dbReference type="Proteomes" id="UP001566132">
    <property type="component" value="Unassembled WGS sequence"/>
</dbReference>
<accession>A0ABD1EIQ4</accession>
<evidence type="ECO:0000256" key="2">
    <source>
        <dbReference type="SAM" id="MobiDB-lite"/>
    </source>
</evidence>
<comment type="caution">
    <text evidence="3">The sequence shown here is derived from an EMBL/GenBank/DDBJ whole genome shotgun (WGS) entry which is preliminary data.</text>
</comment>
<gene>
    <name evidence="3" type="ORF">ABEB36_010160</name>
</gene>
<feature type="coiled-coil region" evidence="1">
    <location>
        <begin position="183"/>
        <end position="217"/>
    </location>
</feature>
<protein>
    <submittedName>
        <fullName evidence="3">Uncharacterized protein</fullName>
    </submittedName>
</protein>
<evidence type="ECO:0000313" key="3">
    <source>
        <dbReference type="EMBL" id="KAL1494586.1"/>
    </source>
</evidence>
<keyword evidence="4" id="KW-1185">Reference proteome</keyword>
<feature type="region of interest" description="Disordered" evidence="2">
    <location>
        <begin position="487"/>
        <end position="516"/>
    </location>
</feature>
<name>A0ABD1EIQ4_HYPHA</name>
<feature type="coiled-coil region" evidence="1">
    <location>
        <begin position="264"/>
        <end position="403"/>
    </location>
</feature>
<evidence type="ECO:0000313" key="4">
    <source>
        <dbReference type="Proteomes" id="UP001566132"/>
    </source>
</evidence>
<sequence length="619" mass="72516">MESNKQSNEVVLAESSLKYCIAVTTALTKYSNDSSILFQVNENFKLECLKKENDVISNQLKDVTTKLEMTKIEYKELTDEIAKSLEELELAKRNFKITCEKICIMKEEGDKIKKHTTHLLNEQEKLSKDSQALLILQKKSQHYQSEIKRIEIEIKTILNLPEPLPNEDLVKANIKLETELIEKLNKINRIKELRNKINNLEKEKNNLLQQIIDKQVRNEDALQKQTAKQQYFQEKKDNLKSTFTNLQKLFDTEQNNRDQAMRVLSNIRKTYEDAKIKMEEMQRNVAEKQAKLENTKDKIDVKKKYIDELNLKKQRVLEKLQNLNRDIEICLKENEEFKLNLLKMSETYNQSNETKLRIEIEIEKTKNQLQMEQQEITNRKFKIENLQEELNCNIEQNKTLNMKNEIITSEWEELKKQLEDMDLKAISNREELTSIHKERIVALIKEHSLINAKIEFAQVRLNDKAAKTEQYKKEICEYQKIVKSEKVKMKSPTQSSNKENPIPIKGPKRIKMSSSFEKQKSATSVLSNFSDFDKLKQENTELIEKEIDENLLTPYGKSPGILKSPFNKAQIQVNKRVTFTGIPSTDSSSFSSQSQEIKFDETVDEWLGTADSIKKFRSN</sequence>
<keyword evidence="1" id="KW-0175">Coiled coil</keyword>
<proteinExistence type="predicted"/>
<dbReference type="AlphaFoldDB" id="A0ABD1EIQ4"/>
<evidence type="ECO:0000256" key="1">
    <source>
        <dbReference type="SAM" id="Coils"/>
    </source>
</evidence>
<feature type="coiled-coil region" evidence="1">
    <location>
        <begin position="46"/>
        <end position="94"/>
    </location>
</feature>
<dbReference type="EMBL" id="JBDJPC010000007">
    <property type="protein sequence ID" value="KAL1494586.1"/>
    <property type="molecule type" value="Genomic_DNA"/>
</dbReference>
<organism evidence="3 4">
    <name type="scientific">Hypothenemus hampei</name>
    <name type="common">Coffee berry borer</name>
    <dbReference type="NCBI Taxonomy" id="57062"/>
    <lineage>
        <taxon>Eukaryota</taxon>
        <taxon>Metazoa</taxon>
        <taxon>Ecdysozoa</taxon>
        <taxon>Arthropoda</taxon>
        <taxon>Hexapoda</taxon>
        <taxon>Insecta</taxon>
        <taxon>Pterygota</taxon>
        <taxon>Neoptera</taxon>
        <taxon>Endopterygota</taxon>
        <taxon>Coleoptera</taxon>
        <taxon>Polyphaga</taxon>
        <taxon>Cucujiformia</taxon>
        <taxon>Curculionidae</taxon>
        <taxon>Scolytinae</taxon>
        <taxon>Hypothenemus</taxon>
    </lineage>
</organism>
<reference evidence="3 4" key="1">
    <citation type="submission" date="2024-05" db="EMBL/GenBank/DDBJ databases">
        <title>Genetic variation in Jamaican populations of the coffee berry borer (Hypothenemus hampei).</title>
        <authorList>
            <person name="Errbii M."/>
            <person name="Myrie A."/>
        </authorList>
    </citation>
    <scope>NUCLEOTIDE SEQUENCE [LARGE SCALE GENOMIC DNA]</scope>
    <source>
        <strain evidence="3">JA-Hopewell-2020-01-JO</strain>
        <tissue evidence="3">Whole body</tissue>
    </source>
</reference>